<keyword evidence="9" id="KW-1185">Reference proteome</keyword>
<evidence type="ECO:0000313" key="8">
    <source>
        <dbReference type="EMBL" id="EST06150.1"/>
    </source>
</evidence>
<dbReference type="GO" id="GO:0010467">
    <property type="term" value="P:gene expression"/>
    <property type="evidence" value="ECO:0007669"/>
    <property type="project" value="UniProtKB-ARBA"/>
</dbReference>
<dbReference type="EMBL" id="KI545873">
    <property type="protein sequence ID" value="EST06150.1"/>
    <property type="molecule type" value="Genomic_DNA"/>
</dbReference>
<accession>V5EM15</accession>
<dbReference type="AlphaFoldDB" id="V5EM15"/>
<dbReference type="RefSeq" id="XP_016291139.1">
    <property type="nucleotide sequence ID" value="XM_016437591.1"/>
</dbReference>
<evidence type="ECO:0000259" key="7">
    <source>
        <dbReference type="SMART" id="SM01156"/>
    </source>
</evidence>
<keyword evidence="3" id="KW-0677">Repeat</keyword>
<keyword evidence="2" id="KW-0597">Phosphoprotein</keyword>
<evidence type="ECO:0000313" key="9">
    <source>
        <dbReference type="Proteomes" id="UP000019377"/>
    </source>
</evidence>
<evidence type="ECO:0000256" key="3">
    <source>
        <dbReference type="ARBA" id="ARBA00022737"/>
    </source>
</evidence>
<dbReference type="PANTHER" id="PTHR14978:SF0">
    <property type="entry name" value="BETA-CATENIN-LIKE PROTEIN 1"/>
    <property type="match status" value="1"/>
</dbReference>
<dbReference type="PANTHER" id="PTHR14978">
    <property type="entry name" value="BETA-CATENIN-LIKE PROTEIN 1 NUCLEAR ASSOCIATED PROTEIN"/>
    <property type="match status" value="1"/>
</dbReference>
<evidence type="ECO:0000256" key="6">
    <source>
        <dbReference type="SAM" id="MobiDB-lite"/>
    </source>
</evidence>
<dbReference type="InterPro" id="IPR039678">
    <property type="entry name" value="CTNNBL1"/>
</dbReference>
<dbReference type="SMART" id="SM01156">
    <property type="entry name" value="DUF1716"/>
    <property type="match status" value="1"/>
</dbReference>
<sequence length="621" mass="67708">MDVKKLFKLPELPSAAVNKRKWSAPKPDDSASSSSTVVEAGPSSPDPRPAKAARVDDDDLSDATVEDDTHFFSDDDQEDGRFFGGGLTAEQSTILDIMDRAPSPTSSQNDLPGLRKQLLRFERAINRNAEMRVKHATDPARFIDSEADLDAELKGLLVLTTQPAVFYGEFVRLGGPASLVGLLSHENADIAAAAIEVIEELTDEDVLTQGEDEDASQAGEAMTELVEALLKQSLLDLLVSNLGRFHDVLDAEVAEEERAAKAIEAENDAQAIYHTLGAIENLISSGAVGERLVAETSFLSWTLSRLAAKRPIDQNTSYTAEILAILLQTSPANRSKLGSTKVDDETGIDVLLSVLARYRRTPPTGAEEEEFVENIVDCLCLSLSESDNKRRFLDGEGVELMVLLMKEKRSFARVRAVKVLDHAMSGSTGAGVAGKIVEAKGLNPLFGVFGECGEDKRRKGATVTLQDAEHILGIVGSLLTHLPSESMERLRVLAQFVKDDYAGLDHLLDLRETLVGRVGASAGEEEEDEEEEYLARLERGLFSLQLLDTVLAWVVMEDDACKDHVKVMLRRQGLGFADVTATLREYRENVGDQLAVEGEQGEEGLRTSDILTALIEYLESL</sequence>
<name>V5EM15_KALBG</name>
<evidence type="ECO:0000256" key="5">
    <source>
        <dbReference type="ARBA" id="ARBA00023242"/>
    </source>
</evidence>
<dbReference type="InterPro" id="IPR011989">
    <property type="entry name" value="ARM-like"/>
</dbReference>
<dbReference type="SUPFAM" id="SSF48371">
    <property type="entry name" value="ARM repeat"/>
    <property type="match status" value="1"/>
</dbReference>
<protein>
    <recommendedName>
        <fullName evidence="7">Beta-catenin-like protein 1 N-terminal domain-containing protein</fullName>
    </recommendedName>
</protein>
<keyword evidence="4" id="KW-0175">Coiled coil</keyword>
<dbReference type="InterPro" id="IPR016024">
    <property type="entry name" value="ARM-type_fold"/>
</dbReference>
<dbReference type="Pfam" id="PF08216">
    <property type="entry name" value="CTNNBL"/>
    <property type="match status" value="1"/>
</dbReference>
<dbReference type="FunFam" id="1.25.10.10:FF:001136">
    <property type="entry name" value="Beta-catenin-like protein 1"/>
    <property type="match status" value="1"/>
</dbReference>
<dbReference type="eggNOG" id="KOG2734">
    <property type="taxonomic scope" value="Eukaryota"/>
</dbReference>
<dbReference type="HOGENOM" id="CLU_017098_0_0_1"/>
<dbReference type="OMA" id="TDWREQE"/>
<feature type="region of interest" description="Disordered" evidence="6">
    <location>
        <begin position="16"/>
        <end position="61"/>
    </location>
</feature>
<proteinExistence type="predicted"/>
<feature type="domain" description="Beta-catenin-like protein 1 N-terminal" evidence="7">
    <location>
        <begin position="87"/>
        <end position="195"/>
    </location>
</feature>
<organism evidence="8 9">
    <name type="scientific">Kalmanozyma brasiliensis (strain GHG001)</name>
    <name type="common">Yeast</name>
    <name type="synonym">Pseudozyma brasiliensis</name>
    <dbReference type="NCBI Taxonomy" id="1365824"/>
    <lineage>
        <taxon>Eukaryota</taxon>
        <taxon>Fungi</taxon>
        <taxon>Dikarya</taxon>
        <taxon>Basidiomycota</taxon>
        <taxon>Ustilaginomycotina</taxon>
        <taxon>Ustilaginomycetes</taxon>
        <taxon>Ustilaginales</taxon>
        <taxon>Ustilaginaceae</taxon>
        <taxon>Kalmanozyma</taxon>
    </lineage>
</organism>
<comment type="subcellular location">
    <subcellularLocation>
        <location evidence="1">Nucleus</location>
    </subcellularLocation>
</comment>
<keyword evidence="5" id="KW-0539">Nucleus</keyword>
<dbReference type="Proteomes" id="UP000019377">
    <property type="component" value="Unassembled WGS sequence"/>
</dbReference>
<evidence type="ECO:0000256" key="1">
    <source>
        <dbReference type="ARBA" id="ARBA00004123"/>
    </source>
</evidence>
<dbReference type="GeneID" id="27420269"/>
<dbReference type="InterPro" id="IPR013180">
    <property type="entry name" value="CTNNBL1_N"/>
</dbReference>
<dbReference type="GO" id="GO:0005681">
    <property type="term" value="C:spliceosomal complex"/>
    <property type="evidence" value="ECO:0007669"/>
    <property type="project" value="TreeGrafter"/>
</dbReference>
<dbReference type="Gene3D" id="1.25.10.10">
    <property type="entry name" value="Leucine-rich Repeat Variant"/>
    <property type="match status" value="1"/>
</dbReference>
<evidence type="ECO:0000256" key="2">
    <source>
        <dbReference type="ARBA" id="ARBA00022553"/>
    </source>
</evidence>
<dbReference type="STRING" id="1365824.V5EM15"/>
<gene>
    <name evidence="8" type="ORF">PSEUBRA_SCAF3g03654</name>
</gene>
<reference evidence="9" key="1">
    <citation type="journal article" date="2013" name="Genome Announc.">
        <title>Draft genome sequence of Pseudozyma brasiliensis sp. nov. strain GHG001, a high producer of endo-1,4-xylanase isolated from an insect pest of sugarcane.</title>
        <authorList>
            <person name="Oliveira J.V.D.C."/>
            <person name="dos Santos R.A.C."/>
            <person name="Borges T.A."/>
            <person name="Riano-Pachon D.M."/>
            <person name="Goldman G.H."/>
        </authorList>
    </citation>
    <scope>NUCLEOTIDE SEQUENCE [LARGE SCALE GENOMIC DNA]</scope>
    <source>
        <strain evidence="9">GHG001</strain>
    </source>
</reference>
<evidence type="ECO:0000256" key="4">
    <source>
        <dbReference type="ARBA" id="ARBA00023054"/>
    </source>
</evidence>
<dbReference type="OrthoDB" id="1898821at2759"/>